<proteinExistence type="inferred from homology"/>
<dbReference type="NCBIfam" id="TIGR01552">
    <property type="entry name" value="phd_fam"/>
    <property type="match status" value="1"/>
</dbReference>
<dbReference type="RefSeq" id="WP_149284819.1">
    <property type="nucleotide sequence ID" value="NZ_CP038437.2"/>
</dbReference>
<dbReference type="PANTHER" id="PTHR33713">
    <property type="entry name" value="ANTITOXIN YAFN-RELATED"/>
    <property type="match status" value="1"/>
</dbReference>
<dbReference type="InterPro" id="IPR051405">
    <property type="entry name" value="phD/YefM_antitoxin"/>
</dbReference>
<dbReference type="PANTHER" id="PTHR33713:SF6">
    <property type="entry name" value="ANTITOXIN YEFM"/>
    <property type="match status" value="1"/>
</dbReference>
<evidence type="ECO:0000256" key="1">
    <source>
        <dbReference type="ARBA" id="ARBA00009981"/>
    </source>
</evidence>
<evidence type="ECO:0000313" key="4">
    <source>
        <dbReference type="Proteomes" id="UP000324285"/>
    </source>
</evidence>
<dbReference type="KEGG" id="hbh:E4T21_09770"/>
<keyword evidence="4" id="KW-1185">Reference proteome</keyword>
<comment type="similarity">
    <text evidence="1 2">Belongs to the phD/YefM antitoxin family.</text>
</comment>
<dbReference type="NCBIfam" id="NF008499">
    <property type="entry name" value="PRK11409.1"/>
    <property type="match status" value="1"/>
</dbReference>
<gene>
    <name evidence="3" type="primary">yefM</name>
    <name evidence="3" type="ORF">E4T21_09770</name>
</gene>
<name>A0A5C1NH57_9GAMM</name>
<dbReference type="InterPro" id="IPR036165">
    <property type="entry name" value="YefM-like_sf"/>
</dbReference>
<evidence type="ECO:0000313" key="3">
    <source>
        <dbReference type="EMBL" id="QEM81808.1"/>
    </source>
</evidence>
<protein>
    <recommendedName>
        <fullName evidence="2">Antitoxin</fullName>
    </recommendedName>
</protein>
<comment type="function">
    <text evidence="2">Antitoxin component of a type II toxin-antitoxin (TA) system.</text>
</comment>
<dbReference type="InterPro" id="IPR006442">
    <property type="entry name" value="Antitoxin_Phd/YefM"/>
</dbReference>
<dbReference type="EMBL" id="CP038437">
    <property type="protein sequence ID" value="QEM81808.1"/>
    <property type="molecule type" value="Genomic_DNA"/>
</dbReference>
<dbReference type="Gene3D" id="6.10.250.330">
    <property type="match status" value="1"/>
</dbReference>
<dbReference type="SUPFAM" id="SSF143120">
    <property type="entry name" value="YefM-like"/>
    <property type="match status" value="1"/>
</dbReference>
<organism evidence="3 4">
    <name type="scientific">Halomonas binhaiensis</name>
    <dbReference type="NCBI Taxonomy" id="2562282"/>
    <lineage>
        <taxon>Bacteria</taxon>
        <taxon>Pseudomonadati</taxon>
        <taxon>Pseudomonadota</taxon>
        <taxon>Gammaproteobacteria</taxon>
        <taxon>Oceanospirillales</taxon>
        <taxon>Halomonadaceae</taxon>
        <taxon>Halomonas</taxon>
    </lineage>
</organism>
<dbReference type="Pfam" id="PF02604">
    <property type="entry name" value="PhdYeFM_antitox"/>
    <property type="match status" value="1"/>
</dbReference>
<sequence>MRTITYSKARQNFSAVLDETVNDHAPTLITRQNGEPCVLISLEEYDALEETAYLLRSPNNAERLQQSLKQLREGKGRERELIE</sequence>
<accession>A0A5C1NH57</accession>
<reference evidence="3" key="1">
    <citation type="submission" date="2021-02" db="EMBL/GenBank/DDBJ databases">
        <title>Strain Y2R2, a novel species of the genus Halomonas.</title>
        <authorList>
            <person name="Huang H."/>
        </authorList>
    </citation>
    <scope>NUCLEOTIDE SEQUENCE</scope>
    <source>
        <strain evidence="3">Y2R2</strain>
    </source>
</reference>
<dbReference type="Proteomes" id="UP000324285">
    <property type="component" value="Chromosome"/>
</dbReference>
<evidence type="ECO:0000256" key="2">
    <source>
        <dbReference type="RuleBase" id="RU362080"/>
    </source>
</evidence>
<dbReference type="Gene3D" id="3.40.1620.10">
    <property type="entry name" value="YefM-like domain"/>
    <property type="match status" value="1"/>
</dbReference>
<dbReference type="AlphaFoldDB" id="A0A5C1NH57"/>
<dbReference type="OrthoDB" id="9802003at2"/>